<dbReference type="CDD" id="cd08062">
    <property type="entry name" value="MPN_RPN7_8"/>
    <property type="match status" value="1"/>
</dbReference>
<dbReference type="InterPro" id="IPR037518">
    <property type="entry name" value="MPN"/>
</dbReference>
<reference evidence="4 5" key="1">
    <citation type="submission" date="2023-10" db="EMBL/GenBank/DDBJ databases">
        <title>Comparative genomics analysis reveals potential genetic determinants of host preference in Cryptosporidium xiaoi.</title>
        <authorList>
            <person name="Xiao L."/>
            <person name="Li J."/>
        </authorList>
    </citation>
    <scope>NUCLEOTIDE SEQUENCE [LARGE SCALE GENOMIC DNA]</scope>
    <source>
        <strain evidence="4 5">52996</strain>
    </source>
</reference>
<dbReference type="Gene3D" id="3.40.140.10">
    <property type="entry name" value="Cytidine Deaminase, domain 2"/>
    <property type="match status" value="1"/>
</dbReference>
<dbReference type="AlphaFoldDB" id="A0AAV9Y7X7"/>
<dbReference type="SMART" id="SM00232">
    <property type="entry name" value="JAB_MPN"/>
    <property type="match status" value="1"/>
</dbReference>
<comment type="caution">
    <text evidence="4">The sequence shown here is derived from an EMBL/GenBank/DDBJ whole genome shotgun (WGS) entry which is preliminary data.</text>
</comment>
<dbReference type="EMBL" id="JAWDEY010000006">
    <property type="protein sequence ID" value="KAK6590521.1"/>
    <property type="molecule type" value="Genomic_DNA"/>
</dbReference>
<keyword evidence="5" id="KW-1185">Reference proteome</keyword>
<feature type="domain" description="MPN" evidence="3">
    <location>
        <begin position="28"/>
        <end position="166"/>
    </location>
</feature>
<comment type="similarity">
    <text evidence="1">Belongs to the peptidase M67A family.</text>
</comment>
<dbReference type="PANTHER" id="PTHR10540">
    <property type="entry name" value="EUKARYOTIC TRANSLATION INITIATION FACTOR 3 SUBUNIT F-RELATED"/>
    <property type="match status" value="1"/>
</dbReference>
<evidence type="ECO:0000256" key="2">
    <source>
        <dbReference type="ARBA" id="ARBA00022942"/>
    </source>
</evidence>
<dbReference type="PROSITE" id="PS50249">
    <property type="entry name" value="MPN"/>
    <property type="match status" value="1"/>
</dbReference>
<dbReference type="PANTHER" id="PTHR10540:SF7">
    <property type="entry name" value="26S PROTEASOME NON-ATPASE REGULATORY SUBUNIT 7"/>
    <property type="match status" value="1"/>
</dbReference>
<protein>
    <submittedName>
        <fullName evidence="4">26S proteasome regulatory subunit</fullName>
    </submittedName>
</protein>
<sequence>MRNQDSNHLYGAVGDAKISTSVTFEKKVVIHPIVLLSIVDHYNRVAKGTSKRVIGTLLGETQDLNDVHITNCYALPFDEDSKDPMVWYLDHNYHEQMYLMFKKINTKERILGWYSTGPKIRASDLEIQELFRNYCPNPIYTIVNVNDTDQDFLSSPTFAYISIDEPSSSRILRKKFIQIPSIIGAFEAEEVGVEHLLRDIKNSSISTLVTQISNNLNSCKILISKLVEIRNYVIEILEGNLPPNQGVISMLQDILNLLPDINPPDVSSSFSDRYADILLIIYGISCLRSVLSLHELINNVSESRLQLDNSSKVTLLRSENAIDDLI</sequence>
<proteinExistence type="inferred from homology"/>
<dbReference type="GO" id="GO:0005838">
    <property type="term" value="C:proteasome regulatory particle"/>
    <property type="evidence" value="ECO:0007669"/>
    <property type="project" value="InterPro"/>
</dbReference>
<organism evidence="4 5">
    <name type="scientific">Cryptosporidium xiaoi</name>
    <dbReference type="NCBI Taxonomy" id="659607"/>
    <lineage>
        <taxon>Eukaryota</taxon>
        <taxon>Sar</taxon>
        <taxon>Alveolata</taxon>
        <taxon>Apicomplexa</taxon>
        <taxon>Conoidasida</taxon>
        <taxon>Coccidia</taxon>
        <taxon>Eucoccidiorida</taxon>
        <taxon>Eimeriorina</taxon>
        <taxon>Cryptosporidiidae</taxon>
        <taxon>Cryptosporidium</taxon>
    </lineage>
</organism>
<dbReference type="Proteomes" id="UP001311799">
    <property type="component" value="Unassembled WGS sequence"/>
</dbReference>
<accession>A0AAV9Y7X7</accession>
<evidence type="ECO:0000256" key="1">
    <source>
        <dbReference type="ARBA" id="ARBA00008568"/>
    </source>
</evidence>
<dbReference type="InterPro" id="IPR000555">
    <property type="entry name" value="JAMM/MPN+_dom"/>
</dbReference>
<dbReference type="InterPro" id="IPR024969">
    <property type="entry name" value="EIF3F/CSN6-like_C"/>
</dbReference>
<dbReference type="InterPro" id="IPR033858">
    <property type="entry name" value="MPN_RPN7_8"/>
</dbReference>
<dbReference type="GO" id="GO:0043161">
    <property type="term" value="P:proteasome-mediated ubiquitin-dependent protein catabolic process"/>
    <property type="evidence" value="ECO:0007669"/>
    <property type="project" value="TreeGrafter"/>
</dbReference>
<evidence type="ECO:0000259" key="3">
    <source>
        <dbReference type="PROSITE" id="PS50249"/>
    </source>
</evidence>
<dbReference type="Pfam" id="PF13012">
    <property type="entry name" value="MitMem_reg"/>
    <property type="match status" value="1"/>
</dbReference>
<dbReference type="Pfam" id="PF01398">
    <property type="entry name" value="JAB"/>
    <property type="match status" value="1"/>
</dbReference>
<name>A0AAV9Y7X7_9CRYT</name>
<evidence type="ECO:0000313" key="5">
    <source>
        <dbReference type="Proteomes" id="UP001311799"/>
    </source>
</evidence>
<gene>
    <name evidence="4" type="ORF">RS030_152352</name>
</gene>
<keyword evidence="2 4" id="KW-0647">Proteasome</keyword>
<dbReference type="GO" id="GO:0008237">
    <property type="term" value="F:metallopeptidase activity"/>
    <property type="evidence" value="ECO:0007669"/>
    <property type="project" value="InterPro"/>
</dbReference>
<evidence type="ECO:0000313" key="4">
    <source>
        <dbReference type="EMBL" id="KAK6590521.1"/>
    </source>
</evidence>